<gene>
    <name evidence="1" type="ORF">S01H1_24537</name>
</gene>
<reference evidence="1" key="1">
    <citation type="journal article" date="2014" name="Front. Microbiol.">
        <title>High frequency of phylogenetically diverse reductive dehalogenase-homologous genes in deep subseafloor sedimentary metagenomes.</title>
        <authorList>
            <person name="Kawai M."/>
            <person name="Futagami T."/>
            <person name="Toyoda A."/>
            <person name="Takaki Y."/>
            <person name="Nishi S."/>
            <person name="Hori S."/>
            <person name="Arai W."/>
            <person name="Tsubouchi T."/>
            <person name="Morono Y."/>
            <person name="Uchiyama I."/>
            <person name="Ito T."/>
            <person name="Fujiyama A."/>
            <person name="Inagaki F."/>
            <person name="Takami H."/>
        </authorList>
    </citation>
    <scope>NUCLEOTIDE SEQUENCE</scope>
    <source>
        <strain evidence="1">Expedition CK06-06</strain>
    </source>
</reference>
<name>X0TRS0_9ZZZZ</name>
<dbReference type="EMBL" id="BARS01014682">
    <property type="protein sequence ID" value="GAF95909.1"/>
    <property type="molecule type" value="Genomic_DNA"/>
</dbReference>
<proteinExistence type="predicted"/>
<protein>
    <submittedName>
        <fullName evidence="1">Uncharacterized protein</fullName>
    </submittedName>
</protein>
<organism evidence="1">
    <name type="scientific">marine sediment metagenome</name>
    <dbReference type="NCBI Taxonomy" id="412755"/>
    <lineage>
        <taxon>unclassified sequences</taxon>
        <taxon>metagenomes</taxon>
        <taxon>ecological metagenomes</taxon>
    </lineage>
</organism>
<sequence>YSSLRFFQEIDDRRDAEYGILYDLTFSSS</sequence>
<feature type="non-terminal residue" evidence="1">
    <location>
        <position position="1"/>
    </location>
</feature>
<dbReference type="AlphaFoldDB" id="X0TRS0"/>
<evidence type="ECO:0000313" key="1">
    <source>
        <dbReference type="EMBL" id="GAF95909.1"/>
    </source>
</evidence>
<comment type="caution">
    <text evidence="1">The sequence shown here is derived from an EMBL/GenBank/DDBJ whole genome shotgun (WGS) entry which is preliminary data.</text>
</comment>
<accession>X0TRS0</accession>